<name>A0A5A7S124_9NOCA</name>
<sequence length="213" mass="23186">MNGAVRVAWTVTENVIIPVAVYLLLHAIGWQPVWALVGAAATSVVVLAIGYLRTRELTTLGLMVLLRFALDIAVAVITGDPQLELAKDFAITGSIGLVAAVSLLWQRPLIARIRRDIAGRPAEFDDNWAREPSFRSLHRRMSAVWAVGLIGEGIAGVALVYSLPLTVAVVATSILSPGTLFSLIGWTQYRAHRWQVQHDLVNHSPDPSDVRNV</sequence>
<feature type="transmembrane region" description="Helical" evidence="1">
    <location>
        <begin position="143"/>
        <end position="161"/>
    </location>
</feature>
<proteinExistence type="predicted"/>
<dbReference type="AlphaFoldDB" id="A0A5A7S124"/>
<dbReference type="EMBL" id="VLNY01000027">
    <property type="protein sequence ID" value="KAA0016499.1"/>
    <property type="molecule type" value="Genomic_DNA"/>
</dbReference>
<evidence type="ECO:0008006" key="4">
    <source>
        <dbReference type="Google" id="ProtNLM"/>
    </source>
</evidence>
<keyword evidence="1" id="KW-0812">Transmembrane</keyword>
<accession>A0A5A7S124</accession>
<feature type="transmembrane region" description="Helical" evidence="1">
    <location>
        <begin position="7"/>
        <end position="28"/>
    </location>
</feature>
<evidence type="ECO:0000256" key="1">
    <source>
        <dbReference type="SAM" id="Phobius"/>
    </source>
</evidence>
<dbReference type="Proteomes" id="UP000322244">
    <property type="component" value="Unassembled WGS sequence"/>
</dbReference>
<feature type="transmembrane region" description="Helical" evidence="1">
    <location>
        <begin position="34"/>
        <end position="52"/>
    </location>
</feature>
<feature type="transmembrane region" description="Helical" evidence="1">
    <location>
        <begin position="59"/>
        <end position="77"/>
    </location>
</feature>
<keyword evidence="1" id="KW-0472">Membrane</keyword>
<evidence type="ECO:0000313" key="3">
    <source>
        <dbReference type="Proteomes" id="UP000322244"/>
    </source>
</evidence>
<dbReference type="NCBIfam" id="NF041646">
    <property type="entry name" value="VC0807_fam"/>
    <property type="match status" value="1"/>
</dbReference>
<organism evidence="2 3">
    <name type="scientific">Antrihabitans cavernicola</name>
    <dbReference type="NCBI Taxonomy" id="2495913"/>
    <lineage>
        <taxon>Bacteria</taxon>
        <taxon>Bacillati</taxon>
        <taxon>Actinomycetota</taxon>
        <taxon>Actinomycetes</taxon>
        <taxon>Mycobacteriales</taxon>
        <taxon>Nocardiaceae</taxon>
        <taxon>Antrihabitans</taxon>
    </lineage>
</organism>
<protein>
    <recommendedName>
        <fullName evidence="4">DUF3159 domain-containing protein</fullName>
    </recommendedName>
</protein>
<comment type="caution">
    <text evidence="2">The sequence shown here is derived from an EMBL/GenBank/DDBJ whole genome shotgun (WGS) entry which is preliminary data.</text>
</comment>
<dbReference type="RefSeq" id="WP_149433207.1">
    <property type="nucleotide sequence ID" value="NZ_VLNY01000027.1"/>
</dbReference>
<gene>
    <name evidence="2" type="ORF">FOY51_26170</name>
</gene>
<feature type="transmembrane region" description="Helical" evidence="1">
    <location>
        <begin position="167"/>
        <end position="186"/>
    </location>
</feature>
<dbReference type="OrthoDB" id="4544430at2"/>
<keyword evidence="1" id="KW-1133">Transmembrane helix</keyword>
<feature type="transmembrane region" description="Helical" evidence="1">
    <location>
        <begin position="89"/>
        <end position="105"/>
    </location>
</feature>
<keyword evidence="3" id="KW-1185">Reference proteome</keyword>
<reference evidence="2 3" key="1">
    <citation type="submission" date="2019-07" db="EMBL/GenBank/DDBJ databases">
        <title>Rhodococcus cavernicolus sp. nov., isolated from a cave.</title>
        <authorList>
            <person name="Lee S.D."/>
        </authorList>
    </citation>
    <scope>NUCLEOTIDE SEQUENCE [LARGE SCALE GENOMIC DNA]</scope>
    <source>
        <strain evidence="2 3">C1-24</strain>
    </source>
</reference>
<evidence type="ECO:0000313" key="2">
    <source>
        <dbReference type="EMBL" id="KAA0016499.1"/>
    </source>
</evidence>